<accession>A0A6I6ETG7</accession>
<dbReference type="AlphaFoldDB" id="A0A6I6ETG7"/>
<protein>
    <submittedName>
        <fullName evidence="3">HDIG domain-containing protein</fullName>
    </submittedName>
</protein>
<evidence type="ECO:0000313" key="4">
    <source>
        <dbReference type="Proteomes" id="UP000422764"/>
    </source>
</evidence>
<dbReference type="PANTHER" id="PTHR47545">
    <property type="entry name" value="MULTIFUNCTIONAL CCA PROTEIN"/>
    <property type="match status" value="1"/>
</dbReference>
<evidence type="ECO:0000256" key="1">
    <source>
        <dbReference type="ARBA" id="ARBA00022741"/>
    </source>
</evidence>
<gene>
    <name evidence="3" type="ORF">GOM49_17345</name>
</gene>
<name>A0A6I6ETG7_9CLOT</name>
<dbReference type="NCBIfam" id="TIGR00277">
    <property type="entry name" value="HDIG"/>
    <property type="match status" value="1"/>
</dbReference>
<dbReference type="GO" id="GO:0000166">
    <property type="term" value="F:nucleotide binding"/>
    <property type="evidence" value="ECO:0007669"/>
    <property type="project" value="UniProtKB-KW"/>
</dbReference>
<proteinExistence type="predicted"/>
<dbReference type="PANTHER" id="PTHR47545:SF2">
    <property type="entry name" value="CC-ADDING TRNA NUCLEOTIDYLTRANSFERASE"/>
    <property type="match status" value="1"/>
</dbReference>
<organism evidence="3 4">
    <name type="scientific">Clostridium bovifaecis</name>
    <dbReference type="NCBI Taxonomy" id="2184719"/>
    <lineage>
        <taxon>Bacteria</taxon>
        <taxon>Bacillati</taxon>
        <taxon>Bacillota</taxon>
        <taxon>Clostridia</taxon>
        <taxon>Eubacteriales</taxon>
        <taxon>Clostridiaceae</taxon>
        <taxon>Clostridium</taxon>
    </lineage>
</organism>
<keyword evidence="1" id="KW-0547">Nucleotide-binding</keyword>
<evidence type="ECO:0000259" key="2">
    <source>
        <dbReference type="Pfam" id="PF01966"/>
    </source>
</evidence>
<dbReference type="SUPFAM" id="SSF109604">
    <property type="entry name" value="HD-domain/PDEase-like"/>
    <property type="match status" value="1"/>
</dbReference>
<keyword evidence="4" id="KW-1185">Reference proteome</keyword>
<dbReference type="InterPro" id="IPR003607">
    <property type="entry name" value="HD/PDEase_dom"/>
</dbReference>
<sequence length="196" mass="23245">MRDKKPSQYFNRVFHSDEFKEYPFKMLKDLEKIDQSPKYHPEGNVWNHTMLVVDNAAERKQLSEHPRAFMWAALLHDIGKPPTTKIRKGRITSYDHDRYGARVAREFLKEFTHDEDLIKRVTGLVRWHMQALFVVKNLPFADIEKMISEVSIDEMALLSLCDRLGRGEMTEDKIKDEKENIEIFIKKCKKYGEDKQ</sequence>
<dbReference type="Pfam" id="PF01966">
    <property type="entry name" value="HD"/>
    <property type="match status" value="1"/>
</dbReference>
<reference evidence="3 4" key="1">
    <citation type="submission" date="2019-12" db="EMBL/GenBank/DDBJ databases">
        <title>Genome sequenceing of Clostridium bovifaecis.</title>
        <authorList>
            <person name="Yao Y."/>
        </authorList>
    </citation>
    <scope>NUCLEOTIDE SEQUENCE [LARGE SCALE GENOMIC DNA]</scope>
    <source>
        <strain evidence="3 4">BXX</strain>
    </source>
</reference>
<dbReference type="InterPro" id="IPR006675">
    <property type="entry name" value="HDIG_dom"/>
</dbReference>
<dbReference type="Gene3D" id="1.10.3090.10">
    <property type="entry name" value="cca-adding enzyme, domain 2"/>
    <property type="match status" value="1"/>
</dbReference>
<dbReference type="EMBL" id="CP046522">
    <property type="protein sequence ID" value="QGU96909.1"/>
    <property type="molecule type" value="Genomic_DNA"/>
</dbReference>
<dbReference type="Proteomes" id="UP000422764">
    <property type="component" value="Chromosome"/>
</dbReference>
<dbReference type="InterPro" id="IPR050124">
    <property type="entry name" value="tRNA_CCA-adding_enzyme"/>
</dbReference>
<feature type="domain" description="HD" evidence="2">
    <location>
        <begin position="46"/>
        <end position="129"/>
    </location>
</feature>
<dbReference type="CDD" id="cd00077">
    <property type="entry name" value="HDc"/>
    <property type="match status" value="1"/>
</dbReference>
<evidence type="ECO:0000313" key="3">
    <source>
        <dbReference type="EMBL" id="QGU96909.1"/>
    </source>
</evidence>
<dbReference type="InterPro" id="IPR006674">
    <property type="entry name" value="HD_domain"/>
</dbReference>